<name>A0A645BIC0_9ZZZZ</name>
<dbReference type="EMBL" id="VSSQ01018366">
    <property type="protein sequence ID" value="MPM61484.1"/>
    <property type="molecule type" value="Genomic_DNA"/>
</dbReference>
<gene>
    <name evidence="1" type="ORF">SDC9_108344</name>
</gene>
<organism evidence="1">
    <name type="scientific">bioreactor metagenome</name>
    <dbReference type="NCBI Taxonomy" id="1076179"/>
    <lineage>
        <taxon>unclassified sequences</taxon>
        <taxon>metagenomes</taxon>
        <taxon>ecological metagenomes</taxon>
    </lineage>
</organism>
<proteinExistence type="predicted"/>
<comment type="caution">
    <text evidence="1">The sequence shown here is derived from an EMBL/GenBank/DDBJ whole genome shotgun (WGS) entry which is preliminary data.</text>
</comment>
<reference evidence="1" key="1">
    <citation type="submission" date="2019-08" db="EMBL/GenBank/DDBJ databases">
        <authorList>
            <person name="Kucharzyk K."/>
            <person name="Murdoch R.W."/>
            <person name="Higgins S."/>
            <person name="Loffler F."/>
        </authorList>
    </citation>
    <scope>NUCLEOTIDE SEQUENCE</scope>
</reference>
<protein>
    <submittedName>
        <fullName evidence="1">Uncharacterized protein</fullName>
    </submittedName>
</protein>
<accession>A0A645BIC0</accession>
<evidence type="ECO:0000313" key="1">
    <source>
        <dbReference type="EMBL" id="MPM61484.1"/>
    </source>
</evidence>
<dbReference type="AlphaFoldDB" id="A0A645BIC0"/>
<sequence length="56" mass="5853">MKVFAGDIERAAVGQVSAVAEAHAQHRIAGLQQREVGGHVGLRTGVGLYVGVLRSE</sequence>